<evidence type="ECO:0000256" key="1">
    <source>
        <dbReference type="SAM" id="MobiDB-lite"/>
    </source>
</evidence>
<reference evidence="3" key="1">
    <citation type="submission" date="2019-09" db="EMBL/GenBank/DDBJ databases">
        <title>Yersinia canariae sp. nov., isolated from a human yersiniosis case.</title>
        <authorList>
            <person name="Nguyen S.V."/>
            <person name="Greig D."/>
            <person name="Hurley D."/>
            <person name="Cao Y."/>
            <person name="McCabe E."/>
            <person name="Mitchell M."/>
            <person name="Jenkins C."/>
            <person name="Fanning S."/>
        </authorList>
    </citation>
    <scope>NUCLEOTIDE SEQUENCE [LARGE SCALE GENOMIC DNA]</scope>
    <source>
        <strain evidence="3">NCTC 14382</strain>
    </source>
</reference>
<sequence length="25" mass="2763">MGLYGVDSPLPTGYIDDITQQREGH</sequence>
<dbReference type="AlphaFoldDB" id="A0A857F4F1"/>
<proteinExistence type="predicted"/>
<dbReference type="KEGG" id="yca:F0T03_03085"/>
<accession>A0A857F4F1</accession>
<dbReference type="EMBL" id="CP043727">
    <property type="protein sequence ID" value="QHB34596.1"/>
    <property type="molecule type" value="Genomic_DNA"/>
</dbReference>
<organism evidence="2 3">
    <name type="scientific">Yersinia canariae</name>
    <dbReference type="NCBI Taxonomy" id="2607663"/>
    <lineage>
        <taxon>Bacteria</taxon>
        <taxon>Pseudomonadati</taxon>
        <taxon>Pseudomonadota</taxon>
        <taxon>Gammaproteobacteria</taxon>
        <taxon>Enterobacterales</taxon>
        <taxon>Yersiniaceae</taxon>
        <taxon>Yersinia</taxon>
    </lineage>
</organism>
<protein>
    <submittedName>
        <fullName evidence="2">Type VI secretion system baseplate subunit TssG</fullName>
    </submittedName>
</protein>
<keyword evidence="3" id="KW-1185">Reference proteome</keyword>
<feature type="region of interest" description="Disordered" evidence="1">
    <location>
        <begin position="1"/>
        <end position="25"/>
    </location>
</feature>
<evidence type="ECO:0000313" key="3">
    <source>
        <dbReference type="Proteomes" id="UP000464402"/>
    </source>
</evidence>
<name>A0A857F4F1_9GAMM</name>
<dbReference type="Proteomes" id="UP000464402">
    <property type="component" value="Chromosome"/>
</dbReference>
<evidence type="ECO:0000313" key="2">
    <source>
        <dbReference type="EMBL" id="QHB34596.1"/>
    </source>
</evidence>
<gene>
    <name evidence="2" type="ORF">F0T03_03085</name>
</gene>